<proteinExistence type="predicted"/>
<organism evidence="1 2">
    <name type="scientific">Candidatus Ruania gallistercoris</name>
    <dbReference type="NCBI Taxonomy" id="2838746"/>
    <lineage>
        <taxon>Bacteria</taxon>
        <taxon>Bacillati</taxon>
        <taxon>Actinomycetota</taxon>
        <taxon>Actinomycetes</taxon>
        <taxon>Micrococcales</taxon>
        <taxon>Ruaniaceae</taxon>
        <taxon>Ruania</taxon>
    </lineage>
</organism>
<dbReference type="EMBL" id="DXBY01000244">
    <property type="protein sequence ID" value="HIZ36896.1"/>
    <property type="molecule type" value="Genomic_DNA"/>
</dbReference>
<gene>
    <name evidence="1" type="ORF">H9815_14075</name>
</gene>
<reference evidence="1" key="2">
    <citation type="submission" date="2021-04" db="EMBL/GenBank/DDBJ databases">
        <authorList>
            <person name="Gilroy R."/>
        </authorList>
    </citation>
    <scope>NUCLEOTIDE SEQUENCE</scope>
    <source>
        <strain evidence="1">ChiGjej4B4-7305</strain>
    </source>
</reference>
<dbReference type="Proteomes" id="UP000824037">
    <property type="component" value="Unassembled WGS sequence"/>
</dbReference>
<dbReference type="AlphaFoldDB" id="A0A9D2EH04"/>
<sequence>MRRSVRQLPDPVRARIPAKVRVLTVRRLADHAWAVVTTHRLLVLEEDRTVLDRPWAEVDRATMDSDTEELTVTWVDGSPPDVLLVGEDPGVSDFTFAVKERVDNSLVHLELEQLPGGGVLRGAIRRNPDGSLFSQVSVSGARRAPADLEERAAALEARVRSVVGLTP</sequence>
<evidence type="ECO:0000313" key="2">
    <source>
        <dbReference type="Proteomes" id="UP000824037"/>
    </source>
</evidence>
<protein>
    <submittedName>
        <fullName evidence="1">Uncharacterized protein</fullName>
    </submittedName>
</protein>
<name>A0A9D2EH04_9MICO</name>
<comment type="caution">
    <text evidence="1">The sequence shown here is derived from an EMBL/GenBank/DDBJ whole genome shotgun (WGS) entry which is preliminary data.</text>
</comment>
<accession>A0A9D2EH04</accession>
<reference evidence="1" key="1">
    <citation type="journal article" date="2021" name="PeerJ">
        <title>Extensive microbial diversity within the chicken gut microbiome revealed by metagenomics and culture.</title>
        <authorList>
            <person name="Gilroy R."/>
            <person name="Ravi A."/>
            <person name="Getino M."/>
            <person name="Pursley I."/>
            <person name="Horton D.L."/>
            <person name="Alikhan N.F."/>
            <person name="Baker D."/>
            <person name="Gharbi K."/>
            <person name="Hall N."/>
            <person name="Watson M."/>
            <person name="Adriaenssens E.M."/>
            <person name="Foster-Nyarko E."/>
            <person name="Jarju S."/>
            <person name="Secka A."/>
            <person name="Antonio M."/>
            <person name="Oren A."/>
            <person name="Chaudhuri R.R."/>
            <person name="La Ragione R."/>
            <person name="Hildebrand F."/>
            <person name="Pallen M.J."/>
        </authorList>
    </citation>
    <scope>NUCLEOTIDE SEQUENCE</scope>
    <source>
        <strain evidence="1">ChiGjej4B4-7305</strain>
    </source>
</reference>
<evidence type="ECO:0000313" key="1">
    <source>
        <dbReference type="EMBL" id="HIZ36896.1"/>
    </source>
</evidence>